<dbReference type="Pfam" id="PF21113">
    <property type="entry name" value="LarA_C"/>
    <property type="match status" value="1"/>
</dbReference>
<organism evidence="3 4">
    <name type="scientific">Paenibacillus oceani</name>
    <dbReference type="NCBI Taxonomy" id="2772510"/>
    <lineage>
        <taxon>Bacteria</taxon>
        <taxon>Bacillati</taxon>
        <taxon>Bacillota</taxon>
        <taxon>Bacilli</taxon>
        <taxon>Bacillales</taxon>
        <taxon>Paenibacillaceae</taxon>
        <taxon>Paenibacillus</taxon>
    </lineage>
</organism>
<dbReference type="Proteomes" id="UP000639396">
    <property type="component" value="Unassembled WGS sequence"/>
</dbReference>
<accession>A0A927CC13</accession>
<dbReference type="InterPro" id="IPR048520">
    <property type="entry name" value="LarA_C"/>
</dbReference>
<dbReference type="NCBIfam" id="NF033504">
    <property type="entry name" value="Ni_dep_LarA"/>
    <property type="match status" value="1"/>
</dbReference>
<dbReference type="Pfam" id="PF09861">
    <property type="entry name" value="Lar_N"/>
    <property type="match status" value="1"/>
</dbReference>
<gene>
    <name evidence="3" type="primary">larA</name>
    <name evidence="3" type="ORF">IDH45_22100</name>
</gene>
<dbReference type="GO" id="GO:0050043">
    <property type="term" value="F:lactate racemase activity"/>
    <property type="evidence" value="ECO:0007669"/>
    <property type="project" value="InterPro"/>
</dbReference>
<dbReference type="Gene3D" id="3.40.50.11440">
    <property type="match status" value="1"/>
</dbReference>
<feature type="domain" description="Lactate racemase C-terminal" evidence="2">
    <location>
        <begin position="251"/>
        <end position="349"/>
    </location>
</feature>
<sequence length="397" mass="43584">MSTPAVLDYRSEADLPADRIIRSALEQPVAGKSLREAAAGSKRAVILISDNTRLCPSRLFLPALLEQLNEAGLSDEQIRIVVALGMHRKQTEAELIELAGEEVFRRVAVVNHSALSEDCVYVGTTSSGTPIEINRIVVEADLRIATGNIEPHRLVGVSGGVKALVPGTASKRCIEANHALSQKYKARLGDPDNPVHRDLEEVMRVVPVHFLFNVIANHRREMLEAFAGELIPTHRRGLEAARSRFFVNADTKYDLVIASTGGYPKDMQLYQALKTLQNAAAFTKPGGTIILAARCEELFGNGIFQYWIETVQDRNTIMSRLNEQFVLGAHKIAHIQEIVGPYTVYLHTDMPDPLVELAGFIPAPDLNATIRSLRFGDGCEVAVMPHGSLTFPQPQSP</sequence>
<dbReference type="InterPro" id="IPR018657">
    <property type="entry name" value="LarA-like_N"/>
</dbReference>
<comment type="caution">
    <text evidence="3">The sequence shown here is derived from an EMBL/GenBank/DDBJ whole genome shotgun (WGS) entry which is preliminary data.</text>
</comment>
<dbReference type="InterPro" id="IPR047926">
    <property type="entry name" value="Ni_dep_LarA"/>
</dbReference>
<keyword evidence="4" id="KW-1185">Reference proteome</keyword>
<protein>
    <submittedName>
        <fullName evidence="3">Nickel-dependent lactate racemase</fullName>
    </submittedName>
</protein>
<feature type="domain" description="LarA-like N-terminal" evidence="1">
    <location>
        <begin position="16"/>
        <end position="184"/>
    </location>
</feature>
<dbReference type="PANTHER" id="PTHR33171:SF17">
    <property type="entry name" value="LARA-LIKE N-TERMINAL DOMAIN-CONTAINING PROTEIN"/>
    <property type="match status" value="1"/>
</dbReference>
<evidence type="ECO:0000313" key="4">
    <source>
        <dbReference type="Proteomes" id="UP000639396"/>
    </source>
</evidence>
<proteinExistence type="predicted"/>
<evidence type="ECO:0000259" key="2">
    <source>
        <dbReference type="Pfam" id="PF21113"/>
    </source>
</evidence>
<dbReference type="PANTHER" id="PTHR33171">
    <property type="entry name" value="LAR_N DOMAIN-CONTAINING PROTEIN"/>
    <property type="match status" value="1"/>
</dbReference>
<dbReference type="InterPro" id="IPR043166">
    <property type="entry name" value="LarA-like_C"/>
</dbReference>
<dbReference type="Gene3D" id="3.90.226.30">
    <property type="match status" value="1"/>
</dbReference>
<dbReference type="InterPro" id="IPR048068">
    <property type="entry name" value="LarA-like"/>
</dbReference>
<reference evidence="3" key="1">
    <citation type="submission" date="2020-09" db="EMBL/GenBank/DDBJ databases">
        <title>A novel bacterium of genus Paenibacillus, isolated from South China Sea.</title>
        <authorList>
            <person name="Huang H."/>
            <person name="Mo K."/>
            <person name="Hu Y."/>
        </authorList>
    </citation>
    <scope>NUCLEOTIDE SEQUENCE</scope>
    <source>
        <strain evidence="3">IB182363</strain>
    </source>
</reference>
<evidence type="ECO:0000313" key="3">
    <source>
        <dbReference type="EMBL" id="MBD2864684.1"/>
    </source>
</evidence>
<evidence type="ECO:0000259" key="1">
    <source>
        <dbReference type="Pfam" id="PF09861"/>
    </source>
</evidence>
<name>A0A927CC13_9BACL</name>
<dbReference type="EMBL" id="JACXJA010000031">
    <property type="protein sequence ID" value="MBD2864684.1"/>
    <property type="molecule type" value="Genomic_DNA"/>
</dbReference>
<dbReference type="AlphaFoldDB" id="A0A927CC13"/>